<dbReference type="EMBL" id="JAGTTL010000009">
    <property type="protein sequence ID" value="KAK6317979.1"/>
    <property type="molecule type" value="Genomic_DNA"/>
</dbReference>
<evidence type="ECO:0000313" key="4">
    <source>
        <dbReference type="Proteomes" id="UP001356427"/>
    </source>
</evidence>
<dbReference type="Pfam" id="PF20499">
    <property type="entry name" value="DUF6729"/>
    <property type="match status" value="1"/>
</dbReference>
<feature type="domain" description="DUF6729" evidence="2">
    <location>
        <begin position="31"/>
        <end position="208"/>
    </location>
</feature>
<dbReference type="InterPro" id="IPR046616">
    <property type="entry name" value="DUF6729"/>
</dbReference>
<keyword evidence="4" id="KW-1185">Reference proteome</keyword>
<evidence type="ECO:0000259" key="2">
    <source>
        <dbReference type="Pfam" id="PF20499"/>
    </source>
</evidence>
<dbReference type="AlphaFoldDB" id="A0AAN8LYH4"/>
<evidence type="ECO:0000256" key="1">
    <source>
        <dbReference type="SAM" id="MobiDB-lite"/>
    </source>
</evidence>
<evidence type="ECO:0000313" key="3">
    <source>
        <dbReference type="EMBL" id="KAK6317979.1"/>
    </source>
</evidence>
<gene>
    <name evidence="3" type="ORF">J4Q44_G00112700</name>
</gene>
<reference evidence="3 4" key="1">
    <citation type="submission" date="2021-04" db="EMBL/GenBank/DDBJ databases">
        <authorList>
            <person name="De Guttry C."/>
            <person name="Zahm M."/>
            <person name="Klopp C."/>
            <person name="Cabau C."/>
            <person name="Louis A."/>
            <person name="Berthelot C."/>
            <person name="Parey E."/>
            <person name="Roest Crollius H."/>
            <person name="Montfort J."/>
            <person name="Robinson-Rechavi M."/>
            <person name="Bucao C."/>
            <person name="Bouchez O."/>
            <person name="Gislard M."/>
            <person name="Lluch J."/>
            <person name="Milhes M."/>
            <person name="Lampietro C."/>
            <person name="Lopez Roques C."/>
            <person name="Donnadieu C."/>
            <person name="Braasch I."/>
            <person name="Desvignes T."/>
            <person name="Postlethwait J."/>
            <person name="Bobe J."/>
            <person name="Wedekind C."/>
            <person name="Guiguen Y."/>
        </authorList>
    </citation>
    <scope>NUCLEOTIDE SEQUENCE [LARGE SCALE GENOMIC DNA]</scope>
    <source>
        <strain evidence="3">Cs_M1</strain>
        <tissue evidence="3">Blood</tissue>
    </source>
</reference>
<proteinExistence type="predicted"/>
<dbReference type="Proteomes" id="UP001356427">
    <property type="component" value="Unassembled WGS sequence"/>
</dbReference>
<protein>
    <recommendedName>
        <fullName evidence="2">DUF6729 domain-containing protein</fullName>
    </recommendedName>
</protein>
<comment type="caution">
    <text evidence="3">The sequence shown here is derived from an EMBL/GenBank/DDBJ whole genome shotgun (WGS) entry which is preliminary data.</text>
</comment>
<organism evidence="3 4">
    <name type="scientific">Coregonus suidteri</name>
    <dbReference type="NCBI Taxonomy" id="861788"/>
    <lineage>
        <taxon>Eukaryota</taxon>
        <taxon>Metazoa</taxon>
        <taxon>Chordata</taxon>
        <taxon>Craniata</taxon>
        <taxon>Vertebrata</taxon>
        <taxon>Euteleostomi</taxon>
        <taxon>Actinopterygii</taxon>
        <taxon>Neopterygii</taxon>
        <taxon>Teleostei</taxon>
        <taxon>Protacanthopterygii</taxon>
        <taxon>Salmoniformes</taxon>
        <taxon>Salmonidae</taxon>
        <taxon>Coregoninae</taxon>
        <taxon>Coregonus</taxon>
    </lineage>
</organism>
<name>A0AAN8LYH4_9TELE</name>
<accession>A0AAN8LYH4</accession>
<feature type="region of interest" description="Disordered" evidence="1">
    <location>
        <begin position="270"/>
        <end position="321"/>
    </location>
</feature>
<sequence length="648" mass="73687">MIHWNCSQQQKVWMKMELEAMGLWPGSPPVRHLTNSVSLWRLPPQPELIETACGLPSPKYFQLHPFFIWKPENDSIMGRLRNNYVLPCLHSCSRPQITSSGVGRPRVVVGIVNQYYLFASRLCCKACKRNWFADNPLWLAKLPKRYTNMLPALLTYKKAICKSVVDELRRTAKSPNDMANQLMEMMHLKYERANLAYLLSVQNIKDAEAGLYGQSTISKYLRRDSTPAAFGGYEDTDGWCGMSVSSYYLTDCLLQEKFIEKCQPSATQLPPTVRFPDSAAPATEALKRESTEEPQMDIDLPCTPPLPMTASPRSARTGPIKTGGRVFVLDHNRWPGPMRVAIDGLLARHHGQKDMLKLVDFDYASMVQSSCADPNSLLHPTTKHHIGRYIKHLAKLKNTSSSLNTSPEKLLETQQLWQHLTMGSDTTCVPVTALPPAVVNPPALPTQNAPLTEAAIEKIVLGLMEKQQQSEQQQQQKKKMTKTCLSCGQPKSRYMNDGSSIHYFYQSGHVRYFYCSTKVFKTYGAEGLTNPKMSFEDFMSTPFFQQELESIKQKVEQQKDKQKRKSADVVPSGRLCRFCHLELKQGPNSPHIHTGFPGVAGKYIYCPAKLFSLYQAKGMEKEMTWKEFQASAFYHDEKKRWMDEKRKC</sequence>